<keyword evidence="3" id="KW-1133">Transmembrane helix</keyword>
<dbReference type="InterPro" id="IPR006577">
    <property type="entry name" value="UAS"/>
</dbReference>
<dbReference type="PANTHER" id="PTHR23322">
    <property type="entry name" value="FAS-ASSOCIATED PROTEIN"/>
    <property type="match status" value="1"/>
</dbReference>
<feature type="domain" description="UBX" evidence="4">
    <location>
        <begin position="448"/>
        <end position="518"/>
    </location>
</feature>
<dbReference type="AlphaFoldDB" id="A0A5N5QIR7"/>
<keyword evidence="6" id="KW-1185">Reference proteome</keyword>
<dbReference type="Proteomes" id="UP000383932">
    <property type="component" value="Unassembled WGS sequence"/>
</dbReference>
<dbReference type="Gene3D" id="3.10.20.90">
    <property type="entry name" value="Phosphatidylinositol 3-kinase Catalytic Subunit, Chain A, domain 1"/>
    <property type="match status" value="1"/>
</dbReference>
<evidence type="ECO:0000256" key="1">
    <source>
        <dbReference type="ARBA" id="ARBA00023054"/>
    </source>
</evidence>
<protein>
    <submittedName>
        <fullName evidence="5">UBX domain containing protein</fullName>
    </submittedName>
</protein>
<sequence>MDSDITRDLTEEQQRALTEVQIVTQAANPQREIAELRKANWDVQAALQVIFDDTNTAPAPAAAAASSSSTYQRPSVEQMELDDTLQSGSVRRAPAAAYASNSQPGLNLFRIFAYPFSVTLSLFSFVLRIIGFPLRLVGIPLPRLPPISLIGALTFINRARSHNSSLDDPKTAALRWVRQLEEETGATCVGRARETEKGGEDEENSKGKESMNGGLLPNFYIGSYEEALRLAQRELRVLCVVLVSEEHDDVAQFKRNVLANEEVVNALTEGNFIVWGGDVRDRETYQASLKLAATTYPLVAFVSLLPPPSTRSSSSSSSSSTASQLSVVSRINPLSPAAFLTHISHTVIPRTQPFLQRLKTAEAQRVHERQLRAEQDRAFEEAMRRDGERIRAAREREREAMVRAAEEAERERLKQEEGERREQRRRDREVWRRWARRNLVPAEPGPGSSEQGVRVTVRIPSGQRRMRVFPASAPVKAIYAFVETLSIPADLSPADDPQSPPAGYEHEWGFELATTFPRVVVPYEEGVVGDVEVLRGGVVLVVEGRNDDEREEEEEEEEEED</sequence>
<gene>
    <name evidence="5" type="ORF">CTheo_4897</name>
</gene>
<dbReference type="InterPro" id="IPR029071">
    <property type="entry name" value="Ubiquitin-like_domsf"/>
</dbReference>
<evidence type="ECO:0000259" key="4">
    <source>
        <dbReference type="PROSITE" id="PS50033"/>
    </source>
</evidence>
<keyword evidence="1" id="KW-0175">Coiled coil</keyword>
<organism evidence="5 6">
    <name type="scientific">Ceratobasidium theobromae</name>
    <dbReference type="NCBI Taxonomy" id="1582974"/>
    <lineage>
        <taxon>Eukaryota</taxon>
        <taxon>Fungi</taxon>
        <taxon>Dikarya</taxon>
        <taxon>Basidiomycota</taxon>
        <taxon>Agaricomycotina</taxon>
        <taxon>Agaricomycetes</taxon>
        <taxon>Cantharellales</taxon>
        <taxon>Ceratobasidiaceae</taxon>
        <taxon>Ceratobasidium</taxon>
    </lineage>
</organism>
<dbReference type="PANTHER" id="PTHR23322:SF1">
    <property type="entry name" value="FAS-ASSOCIATED FACTOR 2"/>
    <property type="match status" value="1"/>
</dbReference>
<dbReference type="GO" id="GO:0036503">
    <property type="term" value="P:ERAD pathway"/>
    <property type="evidence" value="ECO:0007669"/>
    <property type="project" value="TreeGrafter"/>
</dbReference>
<accession>A0A5N5QIR7</accession>
<feature type="region of interest" description="Disordered" evidence="2">
    <location>
        <begin position="407"/>
        <end position="426"/>
    </location>
</feature>
<evidence type="ECO:0000256" key="2">
    <source>
        <dbReference type="SAM" id="MobiDB-lite"/>
    </source>
</evidence>
<dbReference type="Gene3D" id="1.10.8.10">
    <property type="entry name" value="DNA helicase RuvA subunit, C-terminal domain"/>
    <property type="match status" value="1"/>
</dbReference>
<name>A0A5N5QIR7_9AGAM</name>
<dbReference type="InterPro" id="IPR001012">
    <property type="entry name" value="UBX_dom"/>
</dbReference>
<feature type="region of interest" description="Disordered" evidence="2">
    <location>
        <begin position="187"/>
        <end position="210"/>
    </location>
</feature>
<dbReference type="SMART" id="SM00594">
    <property type="entry name" value="UAS"/>
    <property type="match status" value="1"/>
</dbReference>
<comment type="caution">
    <text evidence="5">The sequence shown here is derived from an EMBL/GenBank/DDBJ whole genome shotgun (WGS) entry which is preliminary data.</text>
</comment>
<dbReference type="OrthoDB" id="1026733at2759"/>
<evidence type="ECO:0000313" key="5">
    <source>
        <dbReference type="EMBL" id="KAB5591645.1"/>
    </source>
</evidence>
<reference evidence="5 6" key="1">
    <citation type="journal article" date="2019" name="Fungal Biol. Biotechnol.">
        <title>Draft genome sequence of fastidious pathogen Ceratobasidium theobromae, which causes vascular-streak dieback in Theobroma cacao.</title>
        <authorList>
            <person name="Ali S.S."/>
            <person name="Asman A."/>
            <person name="Shao J."/>
            <person name="Firmansyah A.P."/>
            <person name="Susilo A.W."/>
            <person name="Rosmana A."/>
            <person name="McMahon P."/>
            <person name="Junaid M."/>
            <person name="Guest D."/>
            <person name="Kheng T.Y."/>
            <person name="Meinhardt L.W."/>
            <person name="Bailey B.A."/>
        </authorList>
    </citation>
    <scope>NUCLEOTIDE SEQUENCE [LARGE SCALE GENOMIC DNA]</scope>
    <source>
        <strain evidence="5 6">CT2</strain>
    </source>
</reference>
<dbReference type="SUPFAM" id="SSF52833">
    <property type="entry name" value="Thioredoxin-like"/>
    <property type="match status" value="1"/>
</dbReference>
<dbReference type="GO" id="GO:0005783">
    <property type="term" value="C:endoplasmic reticulum"/>
    <property type="evidence" value="ECO:0007669"/>
    <property type="project" value="TreeGrafter"/>
</dbReference>
<dbReference type="Pfam" id="PF00789">
    <property type="entry name" value="UBX"/>
    <property type="match status" value="1"/>
</dbReference>
<keyword evidence="3" id="KW-0812">Transmembrane</keyword>
<feature type="transmembrane region" description="Helical" evidence="3">
    <location>
        <begin position="111"/>
        <end position="130"/>
    </location>
</feature>
<dbReference type="EMBL" id="SSOP01000095">
    <property type="protein sequence ID" value="KAB5591645.1"/>
    <property type="molecule type" value="Genomic_DNA"/>
</dbReference>
<keyword evidence="3" id="KW-0472">Membrane</keyword>
<dbReference type="SMART" id="SM00166">
    <property type="entry name" value="UBX"/>
    <property type="match status" value="1"/>
</dbReference>
<evidence type="ECO:0000256" key="3">
    <source>
        <dbReference type="SAM" id="Phobius"/>
    </source>
</evidence>
<evidence type="ECO:0000313" key="6">
    <source>
        <dbReference type="Proteomes" id="UP000383932"/>
    </source>
</evidence>
<dbReference type="SUPFAM" id="SSF54236">
    <property type="entry name" value="Ubiquitin-like"/>
    <property type="match status" value="1"/>
</dbReference>
<dbReference type="InterPro" id="IPR050730">
    <property type="entry name" value="UBX_domain-protein"/>
</dbReference>
<dbReference type="PROSITE" id="PS50033">
    <property type="entry name" value="UBX"/>
    <property type="match status" value="1"/>
</dbReference>
<dbReference type="InterPro" id="IPR036249">
    <property type="entry name" value="Thioredoxin-like_sf"/>
</dbReference>
<feature type="compositionally biased region" description="Basic and acidic residues" evidence="2">
    <location>
        <begin position="191"/>
        <end position="209"/>
    </location>
</feature>
<dbReference type="GO" id="GO:0043130">
    <property type="term" value="F:ubiquitin binding"/>
    <property type="evidence" value="ECO:0007669"/>
    <property type="project" value="TreeGrafter"/>
</dbReference>
<dbReference type="Gene3D" id="3.40.30.10">
    <property type="entry name" value="Glutaredoxin"/>
    <property type="match status" value="1"/>
</dbReference>
<proteinExistence type="predicted"/>